<proteinExistence type="predicted"/>
<gene>
    <name evidence="2" type="ORF">BSAL_04950</name>
</gene>
<dbReference type="AlphaFoldDB" id="A0A0S4IWM6"/>
<evidence type="ECO:0000313" key="2">
    <source>
        <dbReference type="EMBL" id="CUG06100.1"/>
    </source>
</evidence>
<feature type="non-terminal residue" evidence="2">
    <location>
        <position position="1"/>
    </location>
</feature>
<accession>A0A0S4IWM6</accession>
<reference evidence="3" key="1">
    <citation type="submission" date="2015-09" db="EMBL/GenBank/DDBJ databases">
        <authorList>
            <consortium name="Pathogen Informatics"/>
        </authorList>
    </citation>
    <scope>NUCLEOTIDE SEQUENCE [LARGE SCALE GENOMIC DNA]</scope>
    <source>
        <strain evidence="3">Lake Konstanz</strain>
    </source>
</reference>
<dbReference type="Proteomes" id="UP000051952">
    <property type="component" value="Unassembled WGS sequence"/>
</dbReference>
<keyword evidence="3" id="KW-1185">Reference proteome</keyword>
<dbReference type="VEuPathDB" id="TriTrypDB:BSAL_04950"/>
<feature type="non-terminal residue" evidence="2">
    <location>
        <position position="534"/>
    </location>
</feature>
<sequence length="534" mass="60177">SPVQFDLPVVLRRMLESNVKFSGSEWSPMTRAYSSMGEIDRDVMLRLTSDAVVSTREYKNMHPTNNDNDMRKNDTVSIIMHSWYESNSSNRVVQVEVLGALSERSNGTIDWPSSHWRSQCVLQLRRALYRLRKHTDSNELQWCVHRTILTNFNFSTNADLIWVEQLVSREMSSVKKCDDSTHAINVSHAVTFQHKSSCAQTSDGMQSFSGAPLPPLAMPADSQTNDNATSSSSILIEVALDEQQLRSKERRSLHRNMMSSICSLRNHSVGNWAWEHDANTVPPRAVCGREPVLGEMDEWPSVKQPIELWSAVGQNHFHHSPEKVIATLRIVTPPVGSRPWVFQADFSVAPTPEIIVWSLNMNTIVNYCFHCRSGSPCPKLIGLIPGPFVPHHERIAVEKGVVECALLAGCLPPSMMWLRPAEDEVQHPAQSGPVAYEVASYFQNIPDALENPMQTLKMISEKDIQEFSVEMMLVASTLLPSWVSKTLHPVDLRHSTLEKFVARWSARTLYDPDWFVLPVPSTWALQPTSALLSS</sequence>
<dbReference type="EMBL" id="CYKH01000559">
    <property type="protein sequence ID" value="CUG06100.1"/>
    <property type="molecule type" value="Genomic_DNA"/>
</dbReference>
<evidence type="ECO:0000313" key="3">
    <source>
        <dbReference type="Proteomes" id="UP000051952"/>
    </source>
</evidence>
<feature type="region of interest" description="Disordered" evidence="1">
    <location>
        <begin position="209"/>
        <end position="228"/>
    </location>
</feature>
<protein>
    <submittedName>
        <fullName evidence="2">Uncharacterized protein</fullName>
    </submittedName>
</protein>
<organism evidence="2 3">
    <name type="scientific">Bodo saltans</name>
    <name type="common">Flagellated protozoan</name>
    <dbReference type="NCBI Taxonomy" id="75058"/>
    <lineage>
        <taxon>Eukaryota</taxon>
        <taxon>Discoba</taxon>
        <taxon>Euglenozoa</taxon>
        <taxon>Kinetoplastea</taxon>
        <taxon>Metakinetoplastina</taxon>
        <taxon>Eubodonida</taxon>
        <taxon>Bodonidae</taxon>
        <taxon>Bodo</taxon>
    </lineage>
</organism>
<evidence type="ECO:0000256" key="1">
    <source>
        <dbReference type="SAM" id="MobiDB-lite"/>
    </source>
</evidence>
<name>A0A0S4IWM6_BODSA</name>